<organism evidence="1 2">
    <name type="scientific">Mycena sanguinolenta</name>
    <dbReference type="NCBI Taxonomy" id="230812"/>
    <lineage>
        <taxon>Eukaryota</taxon>
        <taxon>Fungi</taxon>
        <taxon>Dikarya</taxon>
        <taxon>Basidiomycota</taxon>
        <taxon>Agaricomycotina</taxon>
        <taxon>Agaricomycetes</taxon>
        <taxon>Agaricomycetidae</taxon>
        <taxon>Agaricales</taxon>
        <taxon>Marasmiineae</taxon>
        <taxon>Mycenaceae</taxon>
        <taxon>Mycena</taxon>
    </lineage>
</organism>
<evidence type="ECO:0000313" key="2">
    <source>
        <dbReference type="Proteomes" id="UP000623467"/>
    </source>
</evidence>
<gene>
    <name evidence="1" type="ORF">MSAN_00886600</name>
</gene>
<accession>A0A8H6YX31</accession>
<keyword evidence="2" id="KW-1185">Reference proteome</keyword>
<dbReference type="AlphaFoldDB" id="A0A8H6YX31"/>
<protein>
    <submittedName>
        <fullName evidence="1">Uncharacterized protein</fullName>
    </submittedName>
</protein>
<dbReference type="Proteomes" id="UP000623467">
    <property type="component" value="Unassembled WGS sequence"/>
</dbReference>
<evidence type="ECO:0000313" key="1">
    <source>
        <dbReference type="EMBL" id="KAF7366304.1"/>
    </source>
</evidence>
<reference evidence="1" key="1">
    <citation type="submission" date="2020-05" db="EMBL/GenBank/DDBJ databases">
        <title>Mycena genomes resolve the evolution of fungal bioluminescence.</title>
        <authorList>
            <person name="Tsai I.J."/>
        </authorList>
    </citation>
    <scope>NUCLEOTIDE SEQUENCE</scope>
    <source>
        <strain evidence="1">160909Yilan</strain>
    </source>
</reference>
<name>A0A8H6YX31_9AGAR</name>
<comment type="caution">
    <text evidence="1">The sequence shown here is derived from an EMBL/GenBank/DDBJ whole genome shotgun (WGS) entry which is preliminary data.</text>
</comment>
<sequence length="159" mass="17194">MGPTTRGCWHYLLTGTCCGAGAKWKWSGTCFCVELRTKFVSSPFALALPRSARNLTAAPKSNAMDKPTDQFLPVIPDSVRGQSNMLSSPLPSAPHLSIQQSNLRRKLSGRLKVSILSDSGFERTRKMEYTLVASKEAGDPEPFAAHAIILSVNSSVAVL</sequence>
<proteinExistence type="predicted"/>
<dbReference type="EMBL" id="JACAZH010000006">
    <property type="protein sequence ID" value="KAF7366304.1"/>
    <property type="molecule type" value="Genomic_DNA"/>
</dbReference>